<evidence type="ECO:0000256" key="1">
    <source>
        <dbReference type="ARBA" id="ARBA00023125"/>
    </source>
</evidence>
<evidence type="ECO:0000313" key="3">
    <source>
        <dbReference type="EMBL" id="RMW56512.1"/>
    </source>
</evidence>
<accession>A0AB37RJZ7</accession>
<protein>
    <submittedName>
        <fullName evidence="3">XRE family transcriptional regulator</fullName>
    </submittedName>
</protein>
<dbReference type="EMBL" id="RDCL01000039">
    <property type="protein sequence ID" value="RMW56512.1"/>
    <property type="molecule type" value="Genomic_DNA"/>
</dbReference>
<dbReference type="PROSITE" id="PS50943">
    <property type="entry name" value="HTH_CROC1"/>
    <property type="match status" value="1"/>
</dbReference>
<comment type="caution">
    <text evidence="3">The sequence shown here is derived from an EMBL/GenBank/DDBJ whole genome shotgun (WGS) entry which is preliminary data.</text>
</comment>
<dbReference type="SUPFAM" id="SSF47413">
    <property type="entry name" value="lambda repressor-like DNA-binding domains"/>
    <property type="match status" value="1"/>
</dbReference>
<name>A0AB37RJZ7_LACPE</name>
<sequence length="145" mass="16321">MSISIKPFKGVHFVASIGERIKEFRKAHHFTQVELGDHVGLSAQVISNYERGYSTPSADDIANIAAVLKIPVSSLYATTNTELHASNLSPWSSTTNRIDLDQLLQSNIPMGYGIMDWTQADKERIRHVIEGVYWDRLKALREHNS</sequence>
<organism evidence="3 4">
    <name type="scientific">Lactiplantibacillus pentosus</name>
    <name type="common">Lactobacillus pentosus</name>
    <dbReference type="NCBI Taxonomy" id="1589"/>
    <lineage>
        <taxon>Bacteria</taxon>
        <taxon>Bacillati</taxon>
        <taxon>Bacillota</taxon>
        <taxon>Bacilli</taxon>
        <taxon>Lactobacillales</taxon>
        <taxon>Lactobacillaceae</taxon>
        <taxon>Lactiplantibacillus</taxon>
    </lineage>
</organism>
<dbReference type="Pfam" id="PF01381">
    <property type="entry name" value="HTH_3"/>
    <property type="match status" value="1"/>
</dbReference>
<dbReference type="Proteomes" id="UP000281061">
    <property type="component" value="Unassembled WGS sequence"/>
</dbReference>
<reference evidence="3 4" key="1">
    <citation type="submission" date="2018-10" db="EMBL/GenBank/DDBJ databases">
        <title>Genome sequences of five Lactobacillus pentosus strains isolated from brines of traditionally fermented spanish-style green table olives and differences between them.</title>
        <authorList>
            <person name="Jimenez Diaz R."/>
        </authorList>
    </citation>
    <scope>NUCLEOTIDE SEQUENCE [LARGE SCALE GENOMIC DNA]</scope>
    <source>
        <strain evidence="3 4">IG8</strain>
    </source>
</reference>
<evidence type="ECO:0000259" key="2">
    <source>
        <dbReference type="PROSITE" id="PS50943"/>
    </source>
</evidence>
<dbReference type="GO" id="GO:0003677">
    <property type="term" value="F:DNA binding"/>
    <property type="evidence" value="ECO:0007669"/>
    <property type="project" value="UniProtKB-KW"/>
</dbReference>
<keyword evidence="1" id="KW-0238">DNA-binding</keyword>
<dbReference type="PANTHER" id="PTHR46558">
    <property type="entry name" value="TRACRIPTIONAL REGULATORY PROTEIN-RELATED-RELATED"/>
    <property type="match status" value="1"/>
</dbReference>
<dbReference type="AlphaFoldDB" id="A0AB37RJZ7"/>
<proteinExistence type="predicted"/>
<evidence type="ECO:0000313" key="4">
    <source>
        <dbReference type="Proteomes" id="UP000281061"/>
    </source>
</evidence>
<gene>
    <name evidence="3" type="ORF">D6U17_03180</name>
</gene>
<dbReference type="Gene3D" id="1.10.260.40">
    <property type="entry name" value="lambda repressor-like DNA-binding domains"/>
    <property type="match status" value="1"/>
</dbReference>
<dbReference type="PANTHER" id="PTHR46558:SF11">
    <property type="entry name" value="HTH-TYPE TRANSCRIPTIONAL REGULATOR XRE"/>
    <property type="match status" value="1"/>
</dbReference>
<feature type="domain" description="HTH cro/C1-type" evidence="2">
    <location>
        <begin position="21"/>
        <end position="75"/>
    </location>
</feature>
<dbReference type="InterPro" id="IPR001387">
    <property type="entry name" value="Cro/C1-type_HTH"/>
</dbReference>
<dbReference type="SMART" id="SM00530">
    <property type="entry name" value="HTH_XRE"/>
    <property type="match status" value="1"/>
</dbReference>
<dbReference type="InterPro" id="IPR010982">
    <property type="entry name" value="Lambda_DNA-bd_dom_sf"/>
</dbReference>
<dbReference type="CDD" id="cd00093">
    <property type="entry name" value="HTH_XRE"/>
    <property type="match status" value="1"/>
</dbReference>